<keyword evidence="5" id="KW-0804">Transcription</keyword>
<dbReference type="Proteomes" id="UP000184356">
    <property type="component" value="Unassembled WGS sequence"/>
</dbReference>
<keyword evidence="6" id="KW-0539">Nucleus</keyword>
<evidence type="ECO:0000313" key="9">
    <source>
        <dbReference type="EMBL" id="OJJ56445.1"/>
    </source>
</evidence>
<dbReference type="VEuPathDB" id="FungiDB:ASPSYDRAFT_156707"/>
<dbReference type="PROSITE" id="PS50048">
    <property type="entry name" value="ZN2_CY6_FUNGAL_2"/>
    <property type="match status" value="1"/>
</dbReference>
<name>A0A1L9TAQ0_9EURO</name>
<dbReference type="AlphaFoldDB" id="A0A1L9TAQ0"/>
<dbReference type="SUPFAM" id="SSF57701">
    <property type="entry name" value="Zn2/Cys6 DNA-binding domain"/>
    <property type="match status" value="1"/>
</dbReference>
<feature type="domain" description="Zn(2)-C6 fungal-type" evidence="8">
    <location>
        <begin position="17"/>
        <end position="46"/>
    </location>
</feature>
<keyword evidence="10" id="KW-1185">Reference proteome</keyword>
<protein>
    <recommendedName>
        <fullName evidence="8">Zn(2)-C6 fungal-type domain-containing protein</fullName>
    </recommendedName>
</protein>
<dbReference type="PANTHER" id="PTHR31779:SF5">
    <property type="entry name" value="ZN(II)2CYS6 TRANSCRIPTION FACTOR (EUROFUNG)"/>
    <property type="match status" value="1"/>
</dbReference>
<dbReference type="Gene3D" id="4.10.240.10">
    <property type="entry name" value="Zn(2)-C6 fungal-type DNA-binding domain"/>
    <property type="match status" value="1"/>
</dbReference>
<accession>A0A1L9TAQ0</accession>
<dbReference type="Pfam" id="PF00172">
    <property type="entry name" value="Zn_clus"/>
    <property type="match status" value="1"/>
</dbReference>
<dbReference type="RefSeq" id="XP_040700251.1">
    <property type="nucleotide sequence ID" value="XM_040842579.1"/>
</dbReference>
<evidence type="ECO:0000259" key="8">
    <source>
        <dbReference type="PROSITE" id="PS50048"/>
    </source>
</evidence>
<evidence type="ECO:0000256" key="7">
    <source>
        <dbReference type="SAM" id="MobiDB-lite"/>
    </source>
</evidence>
<keyword evidence="2" id="KW-0862">Zinc</keyword>
<sequence length="588" mass="64361">MEDQELHQRKRRRAKVACEPCRERKRKCDGRQPCGTCTRLEYDCSYKAVAGQVRNIPAAPSTNLGAVIEPSASTSQSDEGRKRKHQSSAPGVDVHRHVQLLEANSGAAFVRKLGLNIDPSNAPRLHLFAWNTGERLARCAPGTVKPVTSMLTAAEMTRLALIYFDKVADTYGFIDRSLFFKRLHSRWNNPGSITAYDPVFCGVAALALHFSERFPMAYEPDLVETAKTLLEQNSLQTPPSVDTVTGWILRVAYLRMTSTPHATWLASCSLMHVAEAANIHLEGHLETVFNDNPSEKIALDLRRRLWGLAQHLNIWASFDLGRSRITLSGACTTKPVEAVTPPPAGTAGTAGATAGETPPGTIGASGDCTPQVLSLVPLTERLDPNKPRSVEELENDIIQVLAEPRDAPTATMSQVNLMLCIFRRLRAQGSIEYLHPHMDRIIALAMKGLDASQSMVASYSPWHHAANIPFQVVCLLLAIDSQASLGLLGRAMGALRAVRDRWDSAVMREAYSTAVLLVYLHQRRKEDDARSLRGVLEVYSTTASTGELRPASAGVSWLGNLVSDMPALREIDVEQFLMQPGGGGGFSI</sequence>
<feature type="region of interest" description="Disordered" evidence="7">
    <location>
        <begin position="64"/>
        <end position="91"/>
    </location>
</feature>
<dbReference type="CDD" id="cd00067">
    <property type="entry name" value="GAL4"/>
    <property type="match status" value="1"/>
</dbReference>
<evidence type="ECO:0000313" key="10">
    <source>
        <dbReference type="Proteomes" id="UP000184356"/>
    </source>
</evidence>
<dbReference type="GeneID" id="63758652"/>
<dbReference type="EMBL" id="KV878590">
    <property type="protein sequence ID" value="OJJ56445.1"/>
    <property type="molecule type" value="Genomic_DNA"/>
</dbReference>
<keyword evidence="4" id="KW-0238">DNA-binding</keyword>
<dbReference type="InterPro" id="IPR001138">
    <property type="entry name" value="Zn2Cys6_DnaBD"/>
</dbReference>
<dbReference type="InterPro" id="IPR052478">
    <property type="entry name" value="Metabolite_Synth_Reg"/>
</dbReference>
<proteinExistence type="predicted"/>
<keyword evidence="3" id="KW-0805">Transcription regulation</keyword>
<keyword evidence="1" id="KW-0479">Metal-binding</keyword>
<dbReference type="CDD" id="cd12148">
    <property type="entry name" value="fungal_TF_MHR"/>
    <property type="match status" value="1"/>
</dbReference>
<dbReference type="GO" id="GO:0003677">
    <property type="term" value="F:DNA binding"/>
    <property type="evidence" value="ECO:0007669"/>
    <property type="project" value="UniProtKB-KW"/>
</dbReference>
<dbReference type="GO" id="GO:0009410">
    <property type="term" value="P:response to xenobiotic stimulus"/>
    <property type="evidence" value="ECO:0007669"/>
    <property type="project" value="TreeGrafter"/>
</dbReference>
<evidence type="ECO:0000256" key="2">
    <source>
        <dbReference type="ARBA" id="ARBA00022833"/>
    </source>
</evidence>
<reference evidence="10" key="1">
    <citation type="journal article" date="2017" name="Genome Biol.">
        <title>Comparative genomics reveals high biological diversity and specific adaptations in the industrially and medically important fungal genus Aspergillus.</title>
        <authorList>
            <person name="de Vries R.P."/>
            <person name="Riley R."/>
            <person name="Wiebenga A."/>
            <person name="Aguilar-Osorio G."/>
            <person name="Amillis S."/>
            <person name="Uchima C.A."/>
            <person name="Anderluh G."/>
            <person name="Asadollahi M."/>
            <person name="Askin M."/>
            <person name="Barry K."/>
            <person name="Battaglia E."/>
            <person name="Bayram O."/>
            <person name="Benocci T."/>
            <person name="Braus-Stromeyer S.A."/>
            <person name="Caldana C."/>
            <person name="Canovas D."/>
            <person name="Cerqueira G.C."/>
            <person name="Chen F."/>
            <person name="Chen W."/>
            <person name="Choi C."/>
            <person name="Clum A."/>
            <person name="Dos Santos R.A."/>
            <person name="Damasio A.R."/>
            <person name="Diallinas G."/>
            <person name="Emri T."/>
            <person name="Fekete E."/>
            <person name="Flipphi M."/>
            <person name="Freyberg S."/>
            <person name="Gallo A."/>
            <person name="Gournas C."/>
            <person name="Habgood R."/>
            <person name="Hainaut M."/>
            <person name="Harispe M.L."/>
            <person name="Henrissat B."/>
            <person name="Hilden K.S."/>
            <person name="Hope R."/>
            <person name="Hossain A."/>
            <person name="Karabika E."/>
            <person name="Karaffa L."/>
            <person name="Karanyi Z."/>
            <person name="Krasevec N."/>
            <person name="Kuo A."/>
            <person name="Kusch H."/>
            <person name="LaButti K."/>
            <person name="Lagendijk E.L."/>
            <person name="Lapidus A."/>
            <person name="Levasseur A."/>
            <person name="Lindquist E."/>
            <person name="Lipzen A."/>
            <person name="Logrieco A.F."/>
            <person name="MacCabe A."/>
            <person name="Maekelae M.R."/>
            <person name="Malavazi I."/>
            <person name="Melin P."/>
            <person name="Meyer V."/>
            <person name="Mielnichuk N."/>
            <person name="Miskei M."/>
            <person name="Molnar A.P."/>
            <person name="Mule G."/>
            <person name="Ngan C.Y."/>
            <person name="Orejas M."/>
            <person name="Orosz E."/>
            <person name="Ouedraogo J.P."/>
            <person name="Overkamp K.M."/>
            <person name="Park H.-S."/>
            <person name="Perrone G."/>
            <person name="Piumi F."/>
            <person name="Punt P.J."/>
            <person name="Ram A.F."/>
            <person name="Ramon A."/>
            <person name="Rauscher S."/>
            <person name="Record E."/>
            <person name="Riano-Pachon D.M."/>
            <person name="Robert V."/>
            <person name="Roehrig J."/>
            <person name="Ruller R."/>
            <person name="Salamov A."/>
            <person name="Salih N.S."/>
            <person name="Samson R.A."/>
            <person name="Sandor E."/>
            <person name="Sanguinetti M."/>
            <person name="Schuetze T."/>
            <person name="Sepcic K."/>
            <person name="Shelest E."/>
            <person name="Sherlock G."/>
            <person name="Sophianopoulou V."/>
            <person name="Squina F.M."/>
            <person name="Sun H."/>
            <person name="Susca A."/>
            <person name="Todd R.B."/>
            <person name="Tsang A."/>
            <person name="Unkles S.E."/>
            <person name="van de Wiele N."/>
            <person name="van Rossen-Uffink D."/>
            <person name="Oliveira J.V."/>
            <person name="Vesth T.C."/>
            <person name="Visser J."/>
            <person name="Yu J.-H."/>
            <person name="Zhou M."/>
            <person name="Andersen M.R."/>
            <person name="Archer D.B."/>
            <person name="Baker S.E."/>
            <person name="Benoit I."/>
            <person name="Brakhage A.A."/>
            <person name="Braus G.H."/>
            <person name="Fischer R."/>
            <person name="Frisvad J.C."/>
            <person name="Goldman G.H."/>
            <person name="Houbraken J."/>
            <person name="Oakley B."/>
            <person name="Pocsi I."/>
            <person name="Scazzocchio C."/>
            <person name="Seiboth B."/>
            <person name="vanKuyk P.A."/>
            <person name="Wortman J."/>
            <person name="Dyer P.S."/>
            <person name="Grigoriev I.V."/>
        </authorList>
    </citation>
    <scope>NUCLEOTIDE SEQUENCE [LARGE SCALE GENOMIC DNA]</scope>
    <source>
        <strain evidence="10">CBS 593.65</strain>
    </source>
</reference>
<feature type="region of interest" description="Disordered" evidence="7">
    <location>
        <begin position="338"/>
        <end position="364"/>
    </location>
</feature>
<feature type="compositionally biased region" description="Low complexity" evidence="7">
    <location>
        <begin position="338"/>
        <end position="361"/>
    </location>
</feature>
<dbReference type="PANTHER" id="PTHR31779">
    <property type="entry name" value="2-NITROPROPANE DIOXYGENASE FAMILY, PUTATIVE (AFU_ORTHOLOGUE AFUA_2G17430)-RELATED"/>
    <property type="match status" value="1"/>
</dbReference>
<evidence type="ECO:0000256" key="1">
    <source>
        <dbReference type="ARBA" id="ARBA00022723"/>
    </source>
</evidence>
<organism evidence="9 10">
    <name type="scientific">Aspergillus sydowii CBS 593.65</name>
    <dbReference type="NCBI Taxonomy" id="1036612"/>
    <lineage>
        <taxon>Eukaryota</taxon>
        <taxon>Fungi</taxon>
        <taxon>Dikarya</taxon>
        <taxon>Ascomycota</taxon>
        <taxon>Pezizomycotina</taxon>
        <taxon>Eurotiomycetes</taxon>
        <taxon>Eurotiomycetidae</taxon>
        <taxon>Eurotiales</taxon>
        <taxon>Aspergillaceae</taxon>
        <taxon>Aspergillus</taxon>
        <taxon>Aspergillus subgen. Nidulantes</taxon>
    </lineage>
</organism>
<evidence type="ECO:0000256" key="4">
    <source>
        <dbReference type="ARBA" id="ARBA00023125"/>
    </source>
</evidence>
<dbReference type="GO" id="GO:0008270">
    <property type="term" value="F:zinc ion binding"/>
    <property type="evidence" value="ECO:0007669"/>
    <property type="project" value="InterPro"/>
</dbReference>
<dbReference type="PROSITE" id="PS00463">
    <property type="entry name" value="ZN2_CY6_FUNGAL_1"/>
    <property type="match status" value="1"/>
</dbReference>
<evidence type="ECO:0000256" key="3">
    <source>
        <dbReference type="ARBA" id="ARBA00023015"/>
    </source>
</evidence>
<evidence type="ECO:0000256" key="6">
    <source>
        <dbReference type="ARBA" id="ARBA00023242"/>
    </source>
</evidence>
<dbReference type="OrthoDB" id="9986881at2759"/>
<evidence type="ECO:0000256" key="5">
    <source>
        <dbReference type="ARBA" id="ARBA00023163"/>
    </source>
</evidence>
<gene>
    <name evidence="9" type="ORF">ASPSYDRAFT_156707</name>
</gene>
<dbReference type="InterPro" id="IPR036864">
    <property type="entry name" value="Zn2-C6_fun-type_DNA-bd_sf"/>
</dbReference>
<dbReference type="SMART" id="SM00066">
    <property type="entry name" value="GAL4"/>
    <property type="match status" value="1"/>
</dbReference>
<dbReference type="GO" id="GO:0000981">
    <property type="term" value="F:DNA-binding transcription factor activity, RNA polymerase II-specific"/>
    <property type="evidence" value="ECO:0007669"/>
    <property type="project" value="InterPro"/>
</dbReference>